<feature type="transmembrane region" description="Helical" evidence="8">
    <location>
        <begin position="12"/>
        <end position="35"/>
    </location>
</feature>
<keyword evidence="6" id="KW-0249">Electron transport</keyword>
<dbReference type="Pfam" id="PF14537">
    <property type="entry name" value="Cytochrom_c3_2"/>
    <property type="match status" value="1"/>
</dbReference>
<sequence length="215" mass="24318">MPQIFHPSMNTLARVSIFGAIFFVTALLGTVWGLVRSPYLTEAGVIRSQPVPFSHAHHVGDIGIDCRYCHTSVEKQAFAGMPATEVCMNCHSQLFAESAMLAPVRESYRDGKPLEWTRVHDAPDYVYFHHGVHVSKGVSCERCHGRVDKMPLMWRQNTLHMEWCLECHKDPAGQVRPPQDVFKMNWHPTAETPTSAELVAARHIRSETNCSICHR</sequence>
<keyword evidence="4" id="KW-0349">Heme</keyword>
<dbReference type="Proteomes" id="UP000199518">
    <property type="component" value="Unassembled WGS sequence"/>
</dbReference>
<dbReference type="InterPro" id="IPR012286">
    <property type="entry name" value="Tetrahaem_cytochrome"/>
</dbReference>
<dbReference type="PANTHER" id="PTHR39425">
    <property type="entry name" value="LIPOPROTEIN CYTOCHROME C"/>
    <property type="match status" value="1"/>
</dbReference>
<dbReference type="InterPro" id="IPR036280">
    <property type="entry name" value="Multihaem_cyt_sf"/>
</dbReference>
<keyword evidence="3" id="KW-0813">Transport</keyword>
<dbReference type="STRING" id="1576369.SAMN05421753_110152"/>
<dbReference type="OrthoDB" id="9814800at2"/>
<evidence type="ECO:0000259" key="9">
    <source>
        <dbReference type="Pfam" id="PF14522"/>
    </source>
</evidence>
<keyword evidence="8" id="KW-1133">Transmembrane helix</keyword>
<proteinExistence type="predicted"/>
<dbReference type="InterPro" id="IPR029467">
    <property type="entry name" value="Cyt_c7-like"/>
</dbReference>
<dbReference type="SUPFAM" id="SSF48695">
    <property type="entry name" value="Multiheme cytochromes"/>
    <property type="match status" value="1"/>
</dbReference>
<keyword evidence="8" id="KW-0472">Membrane</keyword>
<evidence type="ECO:0000256" key="2">
    <source>
        <dbReference type="ARBA" id="ARBA00004196"/>
    </source>
</evidence>
<evidence type="ECO:0000256" key="6">
    <source>
        <dbReference type="ARBA" id="ARBA00022982"/>
    </source>
</evidence>
<evidence type="ECO:0000256" key="5">
    <source>
        <dbReference type="ARBA" id="ARBA00022723"/>
    </source>
</evidence>
<dbReference type="EMBL" id="FOQD01000010">
    <property type="protein sequence ID" value="SFI58732.1"/>
    <property type="molecule type" value="Genomic_DNA"/>
</dbReference>
<dbReference type="AlphaFoldDB" id="A0A1I3JEL8"/>
<evidence type="ECO:0000256" key="7">
    <source>
        <dbReference type="ARBA" id="ARBA00023004"/>
    </source>
</evidence>
<dbReference type="GO" id="GO:0030313">
    <property type="term" value="C:cell envelope"/>
    <property type="evidence" value="ECO:0007669"/>
    <property type="project" value="UniProtKB-SubCell"/>
</dbReference>
<comment type="cofactor">
    <cofactor evidence="1">
        <name>heme c</name>
        <dbReference type="ChEBI" id="CHEBI:61717"/>
    </cofactor>
</comment>
<keyword evidence="8" id="KW-0812">Transmembrane</keyword>
<feature type="domain" description="Cytochrome c7-like" evidence="9">
    <location>
        <begin position="52"/>
        <end position="95"/>
    </location>
</feature>
<evidence type="ECO:0000313" key="11">
    <source>
        <dbReference type="EMBL" id="SFI58732.1"/>
    </source>
</evidence>
<protein>
    <submittedName>
        <fullName evidence="11">Cytochrome c3</fullName>
    </submittedName>
</protein>
<evidence type="ECO:0000256" key="8">
    <source>
        <dbReference type="SAM" id="Phobius"/>
    </source>
</evidence>
<keyword evidence="5" id="KW-0479">Metal-binding</keyword>
<keyword evidence="12" id="KW-1185">Reference proteome</keyword>
<evidence type="ECO:0000259" key="10">
    <source>
        <dbReference type="Pfam" id="PF14537"/>
    </source>
</evidence>
<evidence type="ECO:0000313" key="12">
    <source>
        <dbReference type="Proteomes" id="UP000199518"/>
    </source>
</evidence>
<dbReference type="Pfam" id="PF14522">
    <property type="entry name" value="Cytochrome_C7"/>
    <property type="match status" value="1"/>
</dbReference>
<reference evidence="12" key="1">
    <citation type="submission" date="2016-10" db="EMBL/GenBank/DDBJ databases">
        <authorList>
            <person name="Varghese N."/>
            <person name="Submissions S."/>
        </authorList>
    </citation>
    <scope>NUCLEOTIDE SEQUENCE [LARGE SCALE GENOMIC DNA]</scope>
    <source>
        <strain evidence="12">DSM 26348</strain>
    </source>
</reference>
<dbReference type="RefSeq" id="WP_092051295.1">
    <property type="nucleotide sequence ID" value="NZ_FOQD01000010.1"/>
</dbReference>
<dbReference type="CDD" id="cd08168">
    <property type="entry name" value="Cytochrom_C3"/>
    <property type="match status" value="1"/>
</dbReference>
<dbReference type="Gene3D" id="3.90.10.10">
    <property type="entry name" value="Cytochrome C3"/>
    <property type="match status" value="2"/>
</dbReference>
<comment type="subcellular location">
    <subcellularLocation>
        <location evidence="2">Cell envelope</location>
    </subcellularLocation>
</comment>
<dbReference type="GO" id="GO:0046872">
    <property type="term" value="F:metal ion binding"/>
    <property type="evidence" value="ECO:0007669"/>
    <property type="project" value="UniProtKB-KW"/>
</dbReference>
<feature type="domain" description="Tetrahaem cytochrome" evidence="10">
    <location>
        <begin position="132"/>
        <end position="214"/>
    </location>
</feature>
<name>A0A1I3JEL8_9PLAN</name>
<evidence type="ECO:0000256" key="4">
    <source>
        <dbReference type="ARBA" id="ARBA00022617"/>
    </source>
</evidence>
<evidence type="ECO:0000256" key="3">
    <source>
        <dbReference type="ARBA" id="ARBA00022448"/>
    </source>
</evidence>
<organism evidence="11 12">
    <name type="scientific">Planctomicrobium piriforme</name>
    <dbReference type="NCBI Taxonomy" id="1576369"/>
    <lineage>
        <taxon>Bacteria</taxon>
        <taxon>Pseudomonadati</taxon>
        <taxon>Planctomycetota</taxon>
        <taxon>Planctomycetia</taxon>
        <taxon>Planctomycetales</taxon>
        <taxon>Planctomycetaceae</taxon>
        <taxon>Planctomicrobium</taxon>
    </lineage>
</organism>
<gene>
    <name evidence="11" type="ORF">SAMN05421753_110152</name>
</gene>
<keyword evidence="7" id="KW-0408">Iron</keyword>
<accession>A0A1I3JEL8</accession>
<dbReference type="PANTHER" id="PTHR39425:SF1">
    <property type="entry name" value="CYTOCHROME C7-LIKE DOMAIN-CONTAINING PROTEIN"/>
    <property type="match status" value="1"/>
</dbReference>
<evidence type="ECO:0000256" key="1">
    <source>
        <dbReference type="ARBA" id="ARBA00001926"/>
    </source>
</evidence>